<gene>
    <name evidence="2" type="ORF">COV72_03425</name>
</gene>
<dbReference type="Gene3D" id="3.90.1210.10">
    <property type="entry name" value="Antifreeze-like/N-acetylneuraminic acid synthase C-terminal domain"/>
    <property type="match status" value="1"/>
</dbReference>
<comment type="caution">
    <text evidence="2">The sequence shown here is derived from an EMBL/GenBank/DDBJ whole genome shotgun (WGS) entry which is preliminary data.</text>
</comment>
<dbReference type="AlphaFoldDB" id="A0A2H0LYF3"/>
<accession>A0A2H0LYF3</accession>
<dbReference type="PANTHER" id="PTHR42966:SF1">
    <property type="entry name" value="SIALIC ACID SYNTHASE"/>
    <property type="match status" value="1"/>
</dbReference>
<dbReference type="SUPFAM" id="SSF51269">
    <property type="entry name" value="AFP III-like domain"/>
    <property type="match status" value="1"/>
</dbReference>
<dbReference type="PANTHER" id="PTHR42966">
    <property type="entry name" value="N-ACETYLNEURAMINATE SYNTHASE"/>
    <property type="match status" value="1"/>
</dbReference>
<protein>
    <recommendedName>
        <fullName evidence="1">AFP-like domain-containing protein</fullName>
    </recommendedName>
</protein>
<dbReference type="Gene3D" id="3.20.20.70">
    <property type="entry name" value="Aldolase class I"/>
    <property type="match status" value="1"/>
</dbReference>
<evidence type="ECO:0000313" key="2">
    <source>
        <dbReference type="EMBL" id="PIQ89406.1"/>
    </source>
</evidence>
<dbReference type="InterPro" id="IPR013974">
    <property type="entry name" value="SAF"/>
</dbReference>
<proteinExistence type="predicted"/>
<evidence type="ECO:0000313" key="3">
    <source>
        <dbReference type="Proteomes" id="UP000229641"/>
    </source>
</evidence>
<dbReference type="InterPro" id="IPR036732">
    <property type="entry name" value="AFP_Neu5c_C_sf"/>
</dbReference>
<feature type="domain" description="AFP-like" evidence="1">
    <location>
        <begin position="297"/>
        <end position="353"/>
    </location>
</feature>
<dbReference type="Pfam" id="PF08666">
    <property type="entry name" value="SAF"/>
    <property type="match status" value="1"/>
</dbReference>
<dbReference type="InterPro" id="IPR013785">
    <property type="entry name" value="Aldolase_TIM"/>
</dbReference>
<dbReference type="GO" id="GO:0016051">
    <property type="term" value="P:carbohydrate biosynthetic process"/>
    <property type="evidence" value="ECO:0007669"/>
    <property type="project" value="InterPro"/>
</dbReference>
<organism evidence="2 3">
    <name type="scientific">Candidatus Ghiorseimicrobium undicola</name>
    <dbReference type="NCBI Taxonomy" id="1974746"/>
    <lineage>
        <taxon>Bacteria</taxon>
        <taxon>Pseudomonadati</taxon>
        <taxon>Candidatus Omnitrophota</taxon>
        <taxon>Candidatus Ghiorseimicrobium</taxon>
    </lineage>
</organism>
<dbReference type="InterPro" id="IPR006190">
    <property type="entry name" value="SAF_AFP_Neu5Ac"/>
</dbReference>
<dbReference type="InterPro" id="IPR051690">
    <property type="entry name" value="PseI-like"/>
</dbReference>
<dbReference type="Pfam" id="PF03102">
    <property type="entry name" value="NeuB"/>
    <property type="match status" value="1"/>
</dbReference>
<dbReference type="PROSITE" id="PS50844">
    <property type="entry name" value="AFP_LIKE"/>
    <property type="match status" value="1"/>
</dbReference>
<reference evidence="2 3" key="1">
    <citation type="submission" date="2017-09" db="EMBL/GenBank/DDBJ databases">
        <title>Depth-based differentiation of microbial function through sediment-hosted aquifers and enrichment of novel symbionts in the deep terrestrial subsurface.</title>
        <authorList>
            <person name="Probst A.J."/>
            <person name="Ladd B."/>
            <person name="Jarett J.K."/>
            <person name="Geller-Mcgrath D.E."/>
            <person name="Sieber C.M."/>
            <person name="Emerson J.B."/>
            <person name="Anantharaman K."/>
            <person name="Thomas B.C."/>
            <person name="Malmstrom R."/>
            <person name="Stieglmeier M."/>
            <person name="Klingl A."/>
            <person name="Woyke T."/>
            <person name="Ryan C.M."/>
            <person name="Banfield J.F."/>
        </authorList>
    </citation>
    <scope>NUCLEOTIDE SEQUENCE [LARGE SCALE GENOMIC DNA]</scope>
    <source>
        <strain evidence="2">CG11_big_fil_rev_8_21_14_0_20_42_13</strain>
    </source>
</reference>
<evidence type="ECO:0000259" key="1">
    <source>
        <dbReference type="PROSITE" id="PS50844"/>
    </source>
</evidence>
<dbReference type="GO" id="GO:0047444">
    <property type="term" value="F:N-acylneuraminate-9-phosphate synthase activity"/>
    <property type="evidence" value="ECO:0007669"/>
    <property type="project" value="TreeGrafter"/>
</dbReference>
<dbReference type="InterPro" id="IPR013132">
    <property type="entry name" value="PseI/NeuA/B-like_N"/>
</dbReference>
<dbReference type="EMBL" id="PCWA01000045">
    <property type="protein sequence ID" value="PIQ89406.1"/>
    <property type="molecule type" value="Genomic_DNA"/>
</dbReference>
<dbReference type="InterPro" id="IPR057736">
    <property type="entry name" value="SAF_PseI/NeuA/NeuB"/>
</dbReference>
<dbReference type="CDD" id="cd11615">
    <property type="entry name" value="SAF_NeuB_like"/>
    <property type="match status" value="1"/>
</dbReference>
<name>A0A2H0LYF3_9BACT</name>
<dbReference type="SMART" id="SM00858">
    <property type="entry name" value="SAF"/>
    <property type="match status" value="1"/>
</dbReference>
<dbReference type="Proteomes" id="UP000229641">
    <property type="component" value="Unassembled WGS sequence"/>
</dbReference>
<dbReference type="SUPFAM" id="SSF51569">
    <property type="entry name" value="Aldolase"/>
    <property type="match status" value="1"/>
</dbReference>
<sequence length="353" mass="39420">MRKKRFMLFGKDVSNDSPGEALVIAEAGINHDGNFKKALKLVDVAIVAKADAVKFQTFIPAEVISRQAISSSYIKEGSHKGENFLDLAKRLEITFDKQEDIFNYCKKNKIKFLSTPFDEKSLDFLVDLGVEAIKIASGDLTNFPFLEKVSRTRLPVILSTGMASYAEIKEAYKLLLKNRARRIILMHCVSWYPSRIKDMNIRVIDTLHKMSGLPVGLSDHSLGIAVPLAARAKGVKIFEKHFTLNTADFGPDHKASLSPEDLKNMVKGIREVGACLGNGTKRIMPIELKQRLVHRRSLVAARDIASGEILKSEMLKLKRPGTGIAPKYLDRVIGKKTAVDIAQDEVICWNMLR</sequence>